<feature type="region of interest" description="Disordered" evidence="1">
    <location>
        <begin position="1"/>
        <end position="22"/>
    </location>
</feature>
<sequence>MQELCITQGPGRDALSNRAGVRQGWAGGGPGMAWDYERRVEARASARPHKHIHFSDSHQSAHLYRPIRTMPKNTAIQYSSPSSHSDIRTVLLEPGLPDASFFHRGRRGVLDFTHRSFAGLGILTICSIHSSNQSKSPPPLLV</sequence>
<protein>
    <submittedName>
        <fullName evidence="2">Uncharacterized protein</fullName>
    </submittedName>
</protein>
<gene>
    <name evidence="2" type="ORF">SERLADRAFT_437446</name>
</gene>
<evidence type="ECO:0000256" key="1">
    <source>
        <dbReference type="SAM" id="MobiDB-lite"/>
    </source>
</evidence>
<name>F8NTQ0_SERL9</name>
<dbReference type="KEGG" id="sla:SERLADRAFT_437446"/>
<reference evidence="2" key="1">
    <citation type="submission" date="2011-04" db="EMBL/GenBank/DDBJ databases">
        <title>Evolution of plant cell wall degrading machinery underlies the functional diversity of forest fungi.</title>
        <authorList>
            <consortium name="US DOE Joint Genome Institute (JGI-PGF)"/>
            <person name="Eastwood D.C."/>
            <person name="Floudas D."/>
            <person name="Binder M."/>
            <person name="Majcherczyk A."/>
            <person name="Schneider P."/>
            <person name="Aerts A."/>
            <person name="Asiegbu F.O."/>
            <person name="Baker S.E."/>
            <person name="Barry K."/>
            <person name="Bendiksby M."/>
            <person name="Blumentritt M."/>
            <person name="Coutinho P.M."/>
            <person name="Cullen D."/>
            <person name="Cullen D."/>
            <person name="Gathman A."/>
            <person name="Goodell B."/>
            <person name="Henrissat B."/>
            <person name="Ihrmark K."/>
            <person name="Kauserud H."/>
            <person name="Kohler A."/>
            <person name="LaButti K."/>
            <person name="Lapidus A."/>
            <person name="Lavin J.L."/>
            <person name="Lee Y.-H."/>
            <person name="Lindquist E."/>
            <person name="Lilly W."/>
            <person name="Lucas S."/>
            <person name="Morin E."/>
            <person name="Murat C."/>
            <person name="Oguiza J.A."/>
            <person name="Park J."/>
            <person name="Pisabarro A.G."/>
            <person name="Riley R."/>
            <person name="Rosling A."/>
            <person name="Salamov A."/>
            <person name="Schmidt O."/>
            <person name="Schmutz J."/>
            <person name="Skrede I."/>
            <person name="Stenlid J."/>
            <person name="Wiebenga A."/>
            <person name="Xie X."/>
            <person name="Kues U."/>
            <person name="Hibbett D.S."/>
            <person name="Hoffmeister D."/>
            <person name="Hogberg N."/>
            <person name="Martin F."/>
            <person name="Grigoriev I.V."/>
            <person name="Watkinson S.C."/>
        </authorList>
    </citation>
    <scope>NUCLEOTIDE SEQUENCE</scope>
    <source>
        <strain evidence="2">S7.9</strain>
    </source>
</reference>
<evidence type="ECO:0000313" key="2">
    <source>
        <dbReference type="EMBL" id="EGO25721.1"/>
    </source>
</evidence>
<dbReference type="EMBL" id="GL945433">
    <property type="protein sequence ID" value="EGO25721.1"/>
    <property type="molecule type" value="Genomic_DNA"/>
</dbReference>
<dbReference type="GeneID" id="18814862"/>
<dbReference type="HOGENOM" id="CLU_1816977_0_0_1"/>
<dbReference type="RefSeq" id="XP_007317843.1">
    <property type="nucleotide sequence ID" value="XM_007317781.1"/>
</dbReference>
<accession>F8NTQ0</accession>
<dbReference type="Proteomes" id="UP000008064">
    <property type="component" value="Unassembled WGS sequence"/>
</dbReference>
<dbReference type="AlphaFoldDB" id="F8NTQ0"/>
<proteinExistence type="predicted"/>
<organism>
    <name type="scientific">Serpula lacrymans var. lacrymans (strain S7.9)</name>
    <name type="common">Dry rot fungus</name>
    <dbReference type="NCBI Taxonomy" id="578457"/>
    <lineage>
        <taxon>Eukaryota</taxon>
        <taxon>Fungi</taxon>
        <taxon>Dikarya</taxon>
        <taxon>Basidiomycota</taxon>
        <taxon>Agaricomycotina</taxon>
        <taxon>Agaricomycetes</taxon>
        <taxon>Agaricomycetidae</taxon>
        <taxon>Boletales</taxon>
        <taxon>Coniophorineae</taxon>
        <taxon>Serpulaceae</taxon>
        <taxon>Serpula</taxon>
    </lineage>
</organism>